<feature type="region of interest" description="Disordered" evidence="1">
    <location>
        <begin position="22"/>
        <end position="45"/>
    </location>
</feature>
<dbReference type="InterPro" id="IPR003615">
    <property type="entry name" value="HNH_nuc"/>
</dbReference>
<gene>
    <name evidence="2" type="ORF">RM53_14955</name>
</gene>
<evidence type="ECO:0008006" key="4">
    <source>
        <dbReference type="Google" id="ProtNLM"/>
    </source>
</evidence>
<evidence type="ECO:0000313" key="3">
    <source>
        <dbReference type="Proteomes" id="UP000031166"/>
    </source>
</evidence>
<feature type="compositionally biased region" description="Low complexity" evidence="1">
    <location>
        <begin position="22"/>
        <end position="32"/>
    </location>
</feature>
<proteinExistence type="predicted"/>
<organism evidence="2 3">
    <name type="scientific">Brevundimonas nasdae</name>
    <dbReference type="NCBI Taxonomy" id="172043"/>
    <lineage>
        <taxon>Bacteria</taxon>
        <taxon>Pseudomonadati</taxon>
        <taxon>Pseudomonadota</taxon>
        <taxon>Alphaproteobacteria</taxon>
        <taxon>Caulobacterales</taxon>
        <taxon>Caulobacteraceae</taxon>
        <taxon>Brevundimonas</taxon>
    </lineage>
</organism>
<evidence type="ECO:0000313" key="2">
    <source>
        <dbReference type="EMBL" id="KIC55858.1"/>
    </source>
</evidence>
<dbReference type="Gene3D" id="1.10.30.50">
    <property type="match status" value="1"/>
</dbReference>
<dbReference type="CDD" id="cd00085">
    <property type="entry name" value="HNHc"/>
    <property type="match status" value="1"/>
</dbReference>
<name>A0A0B4DNQ0_9CAUL</name>
<comment type="caution">
    <text evidence="2">The sequence shown here is derived from an EMBL/GenBank/DDBJ whole genome shotgun (WGS) entry which is preliminary data.</text>
</comment>
<dbReference type="AlphaFoldDB" id="A0A0B4DNQ0"/>
<protein>
    <recommendedName>
        <fullName evidence="4">HNH nuclease domain-containing protein</fullName>
    </recommendedName>
</protein>
<accession>A0A0B4DNQ0</accession>
<dbReference type="EMBL" id="JWSY01000029">
    <property type="protein sequence ID" value="KIC55858.1"/>
    <property type="molecule type" value="Genomic_DNA"/>
</dbReference>
<dbReference type="Proteomes" id="UP000031166">
    <property type="component" value="Unassembled WGS sequence"/>
</dbReference>
<reference evidence="2 3" key="1">
    <citation type="submission" date="2014-12" db="EMBL/GenBank/DDBJ databases">
        <title>Genome sequencing of Brevundimonas nasdae TPW30.</title>
        <authorList>
            <person name="Tan P.W."/>
            <person name="Chan K.-G."/>
        </authorList>
    </citation>
    <scope>NUCLEOTIDE SEQUENCE [LARGE SCALE GENOMIC DNA]</scope>
    <source>
        <strain evidence="2 3">TPW30</strain>
    </source>
</reference>
<sequence length="190" mass="20583">MKDDLDQGRVVVLEEVRLSAASADHQGAAADSPANDDLQLPPSSTLSGDLLAELETKYGAAAPEVREKVSRYIERGPVGDWVKRANGYRCQVCEALQLDPIGFRKRSGEPYVEAHHVMPVSKGEIGSLAASNILTVCANHHRQLHFGRVDVRISAQTFEITLDGQLLSITRPAIDVSPAESITAAECRRA</sequence>
<evidence type="ECO:0000256" key="1">
    <source>
        <dbReference type="SAM" id="MobiDB-lite"/>
    </source>
</evidence>